<evidence type="ECO:0000313" key="1">
    <source>
        <dbReference type="EMBL" id="UYP44752.1"/>
    </source>
</evidence>
<reference evidence="1" key="1">
    <citation type="submission" date="2022-09" db="EMBL/GenBank/DDBJ databases">
        <title>Actin cytoskeleton and complex cell architecture in an #Asgard archaeon.</title>
        <authorList>
            <person name="Ponce Toledo R.I."/>
            <person name="Schleper C."/>
            <person name="Rodrigues Oliveira T."/>
            <person name="Wollweber F."/>
            <person name="Xu J."/>
            <person name="Rittmann S."/>
            <person name="Klingl A."/>
            <person name="Pilhofer M."/>
        </authorList>
    </citation>
    <scope>NUCLEOTIDE SEQUENCE</scope>
    <source>
        <strain evidence="1">B-35</strain>
    </source>
</reference>
<name>A0ABY6HQS5_9ARCH</name>
<evidence type="ECO:0000313" key="2">
    <source>
        <dbReference type="Proteomes" id="UP001208689"/>
    </source>
</evidence>
<dbReference type="SMART" id="SM00028">
    <property type="entry name" value="TPR"/>
    <property type="match status" value="6"/>
</dbReference>
<keyword evidence="2" id="KW-1185">Reference proteome</keyword>
<dbReference type="EMBL" id="CP104013">
    <property type="protein sequence ID" value="UYP44752.1"/>
    <property type="molecule type" value="Genomic_DNA"/>
</dbReference>
<sequence length="563" mass="65172">MNPSDFFNTSKTWKSYQEKEIETALLEVKKETSTPLMKLIEEFLILDQTIYKMQNYTLAKELSSKLLARVSEKENPILFAHTLLVDGEIERFTGQLVSAKEKIEKSKTIFENQSDSYEFGTLLANRKLTTVYYNLGDYKTAKKYCKTGLNLISNKKKYVIIYLELLNNLAIISQDQGHMQKSLKILDEAFNLANQEQKFRIATILANNLADLTIKLGEYKKAKKYLAIGMENAKKRDYKESICYLYENSSILYSYQGKFKEAEKYFDLGISLSKKYAKFLHPMFLSSQAMHYRRKGNYAEAIKIFRKSISSYCENNIENMYYIQTLCSFADLLGIVKKYEEAYANLAKAKSLARKKEALGDKLLIDLVFARIQLIKGDFISANYLLADVIDQCNEEIDYHFIVECKLSQVEGHILHYQNSQKVGSIQSAKEILDEIILMGEKKHLLPDLIHAKFLQAVLMATNPENTKNAVKELKSTIYSAKSSGITKYERFGEIIVEDLERKEYNDRELMDLFMNHFNSMSYRTTLSNEEKKFINQIGMILISQSDYGPEISKSHNRPEEFR</sequence>
<protein>
    <recommendedName>
        <fullName evidence="3">Tetratricopeptide repeat protein</fullName>
    </recommendedName>
</protein>
<accession>A0ABY6HQS5</accession>
<dbReference type="SUPFAM" id="SSF48452">
    <property type="entry name" value="TPR-like"/>
    <property type="match status" value="3"/>
</dbReference>
<gene>
    <name evidence="1" type="ORF">NEF87_001037</name>
</gene>
<dbReference type="Pfam" id="PF13176">
    <property type="entry name" value="TPR_7"/>
    <property type="match status" value="1"/>
</dbReference>
<dbReference type="Pfam" id="PF13181">
    <property type="entry name" value="TPR_8"/>
    <property type="match status" value="1"/>
</dbReference>
<organism evidence="1 2">
    <name type="scientific">Candidatus Lokiarchaeum ossiferum</name>
    <dbReference type="NCBI Taxonomy" id="2951803"/>
    <lineage>
        <taxon>Archaea</taxon>
        <taxon>Promethearchaeati</taxon>
        <taxon>Promethearchaeota</taxon>
        <taxon>Promethearchaeia</taxon>
        <taxon>Promethearchaeales</taxon>
        <taxon>Promethearchaeaceae</taxon>
        <taxon>Candidatus Lokiarchaeum</taxon>
    </lineage>
</organism>
<dbReference type="Proteomes" id="UP001208689">
    <property type="component" value="Chromosome"/>
</dbReference>
<evidence type="ECO:0008006" key="3">
    <source>
        <dbReference type="Google" id="ProtNLM"/>
    </source>
</evidence>
<dbReference type="Gene3D" id="1.25.40.10">
    <property type="entry name" value="Tetratricopeptide repeat domain"/>
    <property type="match status" value="3"/>
</dbReference>
<dbReference type="InterPro" id="IPR011990">
    <property type="entry name" value="TPR-like_helical_dom_sf"/>
</dbReference>
<dbReference type="InterPro" id="IPR019734">
    <property type="entry name" value="TPR_rpt"/>
</dbReference>
<proteinExistence type="predicted"/>